<dbReference type="Proteomes" id="UP000323136">
    <property type="component" value="Unassembled WGS sequence"/>
</dbReference>
<dbReference type="GO" id="GO:0016787">
    <property type="term" value="F:hydrolase activity"/>
    <property type="evidence" value="ECO:0007669"/>
    <property type="project" value="UniProtKB-KW"/>
</dbReference>
<dbReference type="AlphaFoldDB" id="A0A5S5DTM4"/>
<sequence>MEDEKLNVLLAQIRKELHEYPELSGKEYNTQKRIYDFLNKHTKSKVSKIAGTGLIAVFEGDEKYKTIMLRADIDALPIQEVNSFLHKSKVEGVSHKCGHDGHTTIMLGVAKKIADKPVKRGTIILLFQPSEENGMGAKAVLQDDFFKKISIDYVFSLHNLPGFIKHEIVIKKQEFTSNVKSIIVKLKGRTAHAAEPEKGFNPAMAIGELINFSNENTYNNPESEKFFLITLVHILLGEKAYGISAGYGEVHLTIRSWSTDLMKKKSGELIKFINQLIKKYSLEIEIVWLEEFYANVNNDKAVDIIENAAKQNTLTINKVNTPFKWGEDFGLFTQKFKGAMFGLGAGIETPALHNPDYDFPDEITITGVNMFYSILTKI</sequence>
<dbReference type="InterPro" id="IPR036264">
    <property type="entry name" value="Bact_exopeptidase_dim_dom"/>
</dbReference>
<dbReference type="RefSeq" id="WP_148869911.1">
    <property type="nucleotide sequence ID" value="NZ_VNIA01000002.1"/>
</dbReference>
<proteinExistence type="predicted"/>
<dbReference type="PANTHER" id="PTHR11014:SF169">
    <property type="entry name" value="CLAN MH, FAMILY M20, PEPTIDASE T-LIKE METALLOPEPTIDASE"/>
    <property type="match status" value="1"/>
</dbReference>
<keyword evidence="2" id="KW-0464">Manganese</keyword>
<keyword evidence="1 3" id="KW-0378">Hydrolase</keyword>
<feature type="binding site" evidence="2">
    <location>
        <position position="99"/>
    </location>
    <ligand>
        <name>Mn(2+)</name>
        <dbReference type="ChEBI" id="CHEBI:29035"/>
        <label>2</label>
    </ligand>
</feature>
<dbReference type="InterPro" id="IPR002933">
    <property type="entry name" value="Peptidase_M20"/>
</dbReference>
<accession>A0A5S5DTM4</accession>
<dbReference type="PIRSF" id="PIRSF005962">
    <property type="entry name" value="Pept_M20D_amidohydro"/>
    <property type="match status" value="1"/>
</dbReference>
<gene>
    <name evidence="3" type="ORF">C7447_102443</name>
</gene>
<dbReference type="InterPro" id="IPR017439">
    <property type="entry name" value="Amidohydrolase"/>
</dbReference>
<organism evidence="3 4">
    <name type="scientific">Tenacibaculum adriaticum</name>
    <dbReference type="NCBI Taxonomy" id="413713"/>
    <lineage>
        <taxon>Bacteria</taxon>
        <taxon>Pseudomonadati</taxon>
        <taxon>Bacteroidota</taxon>
        <taxon>Flavobacteriia</taxon>
        <taxon>Flavobacteriales</taxon>
        <taxon>Flavobacteriaceae</taxon>
        <taxon>Tenacibaculum</taxon>
    </lineage>
</organism>
<feature type="binding site" evidence="2">
    <location>
        <position position="97"/>
    </location>
    <ligand>
        <name>Mn(2+)</name>
        <dbReference type="ChEBI" id="CHEBI:29035"/>
        <label>2</label>
    </ligand>
</feature>
<dbReference type="GO" id="GO:0046872">
    <property type="term" value="F:metal ion binding"/>
    <property type="evidence" value="ECO:0007669"/>
    <property type="project" value="UniProtKB-KW"/>
</dbReference>
<dbReference type="Gene3D" id="3.40.630.10">
    <property type="entry name" value="Zn peptidases"/>
    <property type="match status" value="1"/>
</dbReference>
<reference evidence="3 4" key="1">
    <citation type="submission" date="2019-07" db="EMBL/GenBank/DDBJ databases">
        <title>Genomic Encyclopedia of Type Strains, Phase IV (KMG-IV): sequencing the most valuable type-strain genomes for metagenomic binning, comparative biology and taxonomic classification.</title>
        <authorList>
            <person name="Goeker M."/>
        </authorList>
    </citation>
    <scope>NUCLEOTIDE SEQUENCE [LARGE SCALE GENOMIC DNA]</scope>
    <source>
        <strain evidence="3 4">DSM 18961</strain>
    </source>
</reference>
<evidence type="ECO:0000313" key="4">
    <source>
        <dbReference type="Proteomes" id="UP000323136"/>
    </source>
</evidence>
<evidence type="ECO:0000256" key="1">
    <source>
        <dbReference type="ARBA" id="ARBA00022801"/>
    </source>
</evidence>
<dbReference type="Pfam" id="PF01546">
    <property type="entry name" value="Peptidase_M20"/>
    <property type="match status" value="1"/>
</dbReference>
<keyword evidence="4" id="KW-1185">Reference proteome</keyword>
<dbReference type="NCBIfam" id="TIGR01891">
    <property type="entry name" value="amidohydrolases"/>
    <property type="match status" value="1"/>
</dbReference>
<dbReference type="Gene3D" id="3.30.70.360">
    <property type="match status" value="1"/>
</dbReference>
<dbReference type="SUPFAM" id="SSF55031">
    <property type="entry name" value="Bacterial exopeptidase dimerisation domain"/>
    <property type="match status" value="1"/>
</dbReference>
<comment type="caution">
    <text evidence="3">The sequence shown here is derived from an EMBL/GenBank/DDBJ whole genome shotgun (WGS) entry which is preliminary data.</text>
</comment>
<dbReference type="PANTHER" id="PTHR11014">
    <property type="entry name" value="PEPTIDASE M20 FAMILY MEMBER"/>
    <property type="match status" value="1"/>
</dbReference>
<dbReference type="EMBL" id="VNIA01000002">
    <property type="protein sequence ID" value="TYP99125.1"/>
    <property type="molecule type" value="Genomic_DNA"/>
</dbReference>
<evidence type="ECO:0000256" key="2">
    <source>
        <dbReference type="PIRSR" id="PIRSR005962-1"/>
    </source>
</evidence>
<dbReference type="OrthoDB" id="9776731at2"/>
<feature type="binding site" evidence="2">
    <location>
        <position position="353"/>
    </location>
    <ligand>
        <name>Mn(2+)</name>
        <dbReference type="ChEBI" id="CHEBI:29035"/>
        <label>2</label>
    </ligand>
</feature>
<comment type="cofactor">
    <cofactor evidence="2">
        <name>Mn(2+)</name>
        <dbReference type="ChEBI" id="CHEBI:29035"/>
    </cofactor>
    <text evidence="2">The Mn(2+) ion enhances activity.</text>
</comment>
<name>A0A5S5DTM4_9FLAO</name>
<evidence type="ECO:0000313" key="3">
    <source>
        <dbReference type="EMBL" id="TYP99125.1"/>
    </source>
</evidence>
<feature type="binding site" evidence="2">
    <location>
        <position position="132"/>
    </location>
    <ligand>
        <name>Mn(2+)</name>
        <dbReference type="ChEBI" id="CHEBI:29035"/>
        <label>2</label>
    </ligand>
</feature>
<keyword evidence="2" id="KW-0479">Metal-binding</keyword>
<protein>
    <submittedName>
        <fullName evidence="3">Amidohydrolase</fullName>
    </submittedName>
</protein>
<dbReference type="SUPFAM" id="SSF53187">
    <property type="entry name" value="Zn-dependent exopeptidases"/>
    <property type="match status" value="1"/>
</dbReference>
<feature type="binding site" evidence="2">
    <location>
        <position position="158"/>
    </location>
    <ligand>
        <name>Mn(2+)</name>
        <dbReference type="ChEBI" id="CHEBI:29035"/>
        <label>2</label>
    </ligand>
</feature>